<keyword evidence="2" id="KW-1185">Reference proteome</keyword>
<reference evidence="1" key="1">
    <citation type="submission" date="2022-03" db="EMBL/GenBank/DDBJ databases">
        <authorList>
            <person name="Alioto T."/>
            <person name="Alioto T."/>
            <person name="Gomez Garrido J."/>
        </authorList>
    </citation>
    <scope>NUCLEOTIDE SEQUENCE</scope>
</reference>
<dbReference type="AlphaFoldDB" id="A0AAD1W2G1"/>
<accession>A0AAD1W2G1</accession>
<proteinExistence type="predicted"/>
<name>A0AAD1W2G1_PELCU</name>
<dbReference type="Proteomes" id="UP001295444">
    <property type="component" value="Chromosome 04"/>
</dbReference>
<sequence length="59" mass="6733">MPDISSATLCRRKDFLRITTALRTHGIRYRWGFPTKLIITENGKTTLIPTSEDGLKLLD</sequence>
<dbReference type="Gene3D" id="3.30.250.20">
    <property type="entry name" value="L1 transposable element, C-terminal domain"/>
    <property type="match status" value="1"/>
</dbReference>
<gene>
    <name evidence="1" type="ORF">PECUL_23A043512</name>
</gene>
<dbReference type="EMBL" id="OW240915">
    <property type="protein sequence ID" value="CAH2284084.1"/>
    <property type="molecule type" value="Genomic_DNA"/>
</dbReference>
<evidence type="ECO:0000313" key="2">
    <source>
        <dbReference type="Proteomes" id="UP001295444"/>
    </source>
</evidence>
<dbReference type="InterPro" id="IPR042566">
    <property type="entry name" value="L1_C"/>
</dbReference>
<evidence type="ECO:0000313" key="1">
    <source>
        <dbReference type="EMBL" id="CAH2284084.1"/>
    </source>
</evidence>
<protein>
    <submittedName>
        <fullName evidence="1">Uncharacterized protein</fullName>
    </submittedName>
</protein>
<feature type="non-terminal residue" evidence="1">
    <location>
        <position position="59"/>
    </location>
</feature>
<organism evidence="1 2">
    <name type="scientific">Pelobates cultripes</name>
    <name type="common">Western spadefoot toad</name>
    <dbReference type="NCBI Taxonomy" id="61616"/>
    <lineage>
        <taxon>Eukaryota</taxon>
        <taxon>Metazoa</taxon>
        <taxon>Chordata</taxon>
        <taxon>Craniata</taxon>
        <taxon>Vertebrata</taxon>
        <taxon>Euteleostomi</taxon>
        <taxon>Amphibia</taxon>
        <taxon>Batrachia</taxon>
        <taxon>Anura</taxon>
        <taxon>Pelobatoidea</taxon>
        <taxon>Pelobatidae</taxon>
        <taxon>Pelobates</taxon>
    </lineage>
</organism>